<feature type="non-terminal residue" evidence="1">
    <location>
        <position position="1"/>
    </location>
</feature>
<dbReference type="EMBL" id="UOEM01000118">
    <property type="protein sequence ID" value="VAW18713.1"/>
    <property type="molecule type" value="Genomic_DNA"/>
</dbReference>
<reference evidence="1" key="1">
    <citation type="submission" date="2018-06" db="EMBL/GenBank/DDBJ databases">
        <authorList>
            <person name="Zhirakovskaya E."/>
        </authorList>
    </citation>
    <scope>NUCLEOTIDE SEQUENCE</scope>
</reference>
<dbReference type="AlphaFoldDB" id="A0A3B0TR93"/>
<name>A0A3B0TR93_9ZZZZ</name>
<gene>
    <name evidence="1" type="ORF">MNBD_ALPHA09-1614</name>
</gene>
<organism evidence="1">
    <name type="scientific">hydrothermal vent metagenome</name>
    <dbReference type="NCBI Taxonomy" id="652676"/>
    <lineage>
        <taxon>unclassified sequences</taxon>
        <taxon>metagenomes</taxon>
        <taxon>ecological metagenomes</taxon>
    </lineage>
</organism>
<evidence type="ECO:0000313" key="1">
    <source>
        <dbReference type="EMBL" id="VAW18713.1"/>
    </source>
</evidence>
<accession>A0A3B0TR93</accession>
<protein>
    <submittedName>
        <fullName evidence="1">Uncharacterized protein</fullName>
    </submittedName>
</protein>
<proteinExistence type="predicted"/>
<sequence>FFFPVATHKSSGVEFEPPKTGIAFDTWEPAST</sequence>